<dbReference type="InterPro" id="IPR023165">
    <property type="entry name" value="rRNA_Ade_diMease-like_C"/>
</dbReference>
<evidence type="ECO:0000256" key="4">
    <source>
        <dbReference type="ARBA" id="ARBA00022679"/>
    </source>
</evidence>
<dbReference type="PANTHER" id="PTHR11727">
    <property type="entry name" value="DIMETHYLADENOSINE TRANSFERASE"/>
    <property type="match status" value="1"/>
</dbReference>
<dbReference type="InterPro" id="IPR015797">
    <property type="entry name" value="NUDIX_hydrolase-like_dom_sf"/>
</dbReference>
<dbReference type="STRING" id="497964.CfE428DRAFT_0236"/>
<dbReference type="SUPFAM" id="SSF55811">
    <property type="entry name" value="Nudix"/>
    <property type="match status" value="1"/>
</dbReference>
<dbReference type="InterPro" id="IPR011530">
    <property type="entry name" value="rRNA_adenine_dimethylase"/>
</dbReference>
<keyword evidence="2 7" id="KW-0698">rRNA processing</keyword>
<feature type="binding site" evidence="7 8">
    <location>
        <position position="51"/>
    </location>
    <ligand>
        <name>S-adenosyl-L-methionine</name>
        <dbReference type="ChEBI" id="CHEBI:59789"/>
    </ligand>
</feature>
<dbReference type="NCBIfam" id="TIGR00755">
    <property type="entry name" value="ksgA"/>
    <property type="match status" value="1"/>
</dbReference>
<dbReference type="Gene3D" id="3.40.50.150">
    <property type="entry name" value="Vaccinia Virus protein VP39"/>
    <property type="match status" value="1"/>
</dbReference>
<feature type="binding site" evidence="7 8">
    <location>
        <position position="72"/>
    </location>
    <ligand>
        <name>S-adenosyl-L-methionine</name>
        <dbReference type="ChEBI" id="CHEBI:59789"/>
    </ligand>
</feature>
<dbReference type="EMBL" id="ABVL01000001">
    <property type="protein sequence ID" value="EDY22111.1"/>
    <property type="molecule type" value="Genomic_DNA"/>
</dbReference>
<dbReference type="eggNOG" id="COG1443">
    <property type="taxonomic scope" value="Bacteria"/>
</dbReference>
<dbReference type="Gene3D" id="3.90.79.10">
    <property type="entry name" value="Nucleoside Triphosphate Pyrophosphohydrolase"/>
    <property type="match status" value="1"/>
</dbReference>
<dbReference type="GO" id="GO:0052908">
    <property type="term" value="F:16S rRNA (adenine(1518)-N(6)/adenine(1519)-N(6))-dimethyltransferase activity"/>
    <property type="evidence" value="ECO:0007669"/>
    <property type="project" value="UniProtKB-EC"/>
</dbReference>
<keyword evidence="4 7" id="KW-0808">Transferase</keyword>
<dbReference type="PANTHER" id="PTHR11727:SF7">
    <property type="entry name" value="DIMETHYLADENOSINE TRANSFERASE-RELATED"/>
    <property type="match status" value="1"/>
</dbReference>
<comment type="catalytic activity">
    <reaction evidence="7">
        <text>adenosine(1518)/adenosine(1519) in 16S rRNA + 4 S-adenosyl-L-methionine = N(6)-dimethyladenosine(1518)/N(6)-dimethyladenosine(1519) in 16S rRNA + 4 S-adenosyl-L-homocysteine + 4 H(+)</text>
        <dbReference type="Rhea" id="RHEA:19609"/>
        <dbReference type="Rhea" id="RHEA-COMP:10232"/>
        <dbReference type="Rhea" id="RHEA-COMP:10233"/>
        <dbReference type="ChEBI" id="CHEBI:15378"/>
        <dbReference type="ChEBI" id="CHEBI:57856"/>
        <dbReference type="ChEBI" id="CHEBI:59789"/>
        <dbReference type="ChEBI" id="CHEBI:74411"/>
        <dbReference type="ChEBI" id="CHEBI:74493"/>
        <dbReference type="EC" id="2.1.1.182"/>
    </reaction>
</comment>
<dbReference type="AlphaFoldDB" id="B4CU73"/>
<feature type="binding site" evidence="7 8">
    <location>
        <position position="114"/>
    </location>
    <ligand>
        <name>S-adenosyl-L-methionine</name>
        <dbReference type="ChEBI" id="CHEBI:59789"/>
    </ligand>
</feature>
<comment type="subcellular location">
    <subcellularLocation>
        <location evidence="7">Cytoplasm</location>
    </subcellularLocation>
</comment>
<feature type="binding site" evidence="7 8">
    <location>
        <position position="94"/>
    </location>
    <ligand>
        <name>S-adenosyl-L-methionine</name>
        <dbReference type="ChEBI" id="CHEBI:59789"/>
    </ligand>
</feature>
<proteinExistence type="inferred from homology"/>
<dbReference type="HAMAP" id="MF_00607">
    <property type="entry name" value="16SrRNA_methyltr_A"/>
    <property type="match status" value="1"/>
</dbReference>
<dbReference type="PROSITE" id="PS51462">
    <property type="entry name" value="NUDIX"/>
    <property type="match status" value="1"/>
</dbReference>
<dbReference type="CDD" id="cd04692">
    <property type="entry name" value="NUDIX_Hydrolase"/>
    <property type="match status" value="1"/>
</dbReference>
<gene>
    <name evidence="7" type="primary">rsmA</name>
    <name evidence="7" type="synonym">ksgA</name>
    <name evidence="10" type="ORF">CfE428DRAFT_0236</name>
</gene>
<dbReference type="EC" id="2.1.1.182" evidence="7"/>
<dbReference type="Pfam" id="PF00398">
    <property type="entry name" value="RrnaAD"/>
    <property type="match status" value="1"/>
</dbReference>
<name>B4CU73_9BACT</name>
<reference evidence="10 11" key="1">
    <citation type="journal article" date="2011" name="J. Bacteriol.">
        <title>Genome sequence of Chthoniobacter flavus Ellin428, an aerobic heterotrophic soil bacterium.</title>
        <authorList>
            <person name="Kant R."/>
            <person name="van Passel M.W."/>
            <person name="Palva A."/>
            <person name="Lucas S."/>
            <person name="Lapidus A."/>
            <person name="Glavina Del Rio T."/>
            <person name="Dalin E."/>
            <person name="Tice H."/>
            <person name="Bruce D."/>
            <person name="Goodwin L."/>
            <person name="Pitluck S."/>
            <person name="Larimer F.W."/>
            <person name="Land M.L."/>
            <person name="Hauser L."/>
            <person name="Sangwan P."/>
            <person name="de Vos W.M."/>
            <person name="Janssen P.H."/>
            <person name="Smidt H."/>
        </authorList>
    </citation>
    <scope>NUCLEOTIDE SEQUENCE [LARGE SCALE GENOMIC DNA]</scope>
    <source>
        <strain evidence="10 11">Ellin428</strain>
    </source>
</reference>
<feature type="binding site" evidence="7 8">
    <location>
        <position position="24"/>
    </location>
    <ligand>
        <name>S-adenosyl-L-methionine</name>
        <dbReference type="ChEBI" id="CHEBI:59789"/>
    </ligand>
</feature>
<comment type="similarity">
    <text evidence="7">Belongs to the class I-like SAM-binding methyltransferase superfamily. rRNA adenine N(6)-methyltransferase family. RsmA subfamily.</text>
</comment>
<dbReference type="GO" id="GO:0005829">
    <property type="term" value="C:cytosol"/>
    <property type="evidence" value="ECO:0007669"/>
    <property type="project" value="TreeGrafter"/>
</dbReference>
<dbReference type="eggNOG" id="COG0030">
    <property type="taxonomic scope" value="Bacteria"/>
</dbReference>
<feature type="binding site" evidence="7 8">
    <location>
        <position position="26"/>
    </location>
    <ligand>
        <name>S-adenosyl-L-methionine</name>
        <dbReference type="ChEBI" id="CHEBI:59789"/>
    </ligand>
</feature>
<dbReference type="Pfam" id="PF00293">
    <property type="entry name" value="NUDIX"/>
    <property type="match status" value="1"/>
</dbReference>
<keyword evidence="3 7" id="KW-0489">Methyltransferase</keyword>
<dbReference type="InterPro" id="IPR020598">
    <property type="entry name" value="rRNA_Ade_methylase_Trfase_N"/>
</dbReference>
<dbReference type="SUPFAM" id="SSF53335">
    <property type="entry name" value="S-adenosyl-L-methionine-dependent methyltransferases"/>
    <property type="match status" value="1"/>
</dbReference>
<feature type="domain" description="Nudix hydrolase" evidence="9">
    <location>
        <begin position="323"/>
        <end position="450"/>
    </location>
</feature>
<dbReference type="PROSITE" id="PS51689">
    <property type="entry name" value="SAM_RNA_A_N6_MT"/>
    <property type="match status" value="1"/>
</dbReference>
<evidence type="ECO:0000259" key="9">
    <source>
        <dbReference type="PROSITE" id="PS51462"/>
    </source>
</evidence>
<dbReference type="InParanoid" id="B4CU73"/>
<keyword evidence="5 7" id="KW-0949">S-adenosyl-L-methionine</keyword>
<evidence type="ECO:0000313" key="11">
    <source>
        <dbReference type="Proteomes" id="UP000005824"/>
    </source>
</evidence>
<dbReference type="InterPro" id="IPR000086">
    <property type="entry name" value="NUDIX_hydrolase_dom"/>
</dbReference>
<dbReference type="Gene3D" id="1.10.8.100">
    <property type="entry name" value="Ribosomal RNA adenine dimethylase-like, domain 2"/>
    <property type="match status" value="1"/>
</dbReference>
<evidence type="ECO:0000256" key="7">
    <source>
        <dbReference type="HAMAP-Rule" id="MF_00607"/>
    </source>
</evidence>
<evidence type="ECO:0000256" key="6">
    <source>
        <dbReference type="ARBA" id="ARBA00022884"/>
    </source>
</evidence>
<evidence type="ECO:0000256" key="3">
    <source>
        <dbReference type="ARBA" id="ARBA00022603"/>
    </source>
</evidence>
<accession>B4CU73</accession>
<keyword evidence="6 7" id="KW-0694">RNA-binding</keyword>
<keyword evidence="1 7" id="KW-0963">Cytoplasm</keyword>
<keyword evidence="11" id="KW-1185">Reference proteome</keyword>
<dbReference type="Proteomes" id="UP000005824">
    <property type="component" value="Unassembled WGS sequence"/>
</dbReference>
<evidence type="ECO:0000256" key="1">
    <source>
        <dbReference type="ARBA" id="ARBA00022490"/>
    </source>
</evidence>
<dbReference type="FunCoup" id="B4CU73">
    <property type="interactions" value="501"/>
</dbReference>
<dbReference type="RefSeq" id="WP_006977563.1">
    <property type="nucleotide sequence ID" value="NZ_ABVL01000001.1"/>
</dbReference>
<dbReference type="SMART" id="SM00650">
    <property type="entry name" value="rADc"/>
    <property type="match status" value="1"/>
</dbReference>
<sequence length="460" mass="51326">MKLSTIQASLNQLGMQPTKSLGQNFLHDQNLAEWIVAQLDIQPEEAWVELGPGLGALTEFALARSPRGLVIEKDGRLAGFLRERFPALEIIHGDASEFDVRELFARGPIKVLGNLPYYVSSQILFAFTGEPSPVSALIFTLQKELAERLSAGPWTKEYGALTLLVGRRWKVKYLRTLPGSVFMPAPKVDSAIVLLTPRPAGEVPACDGELFTRLVKQGFAQRRKQLRKNLAGRNLDWPALCQHLGVEETTRAEELSLEQWIALTNFVTKSSDPGHSSSVIRHSAAADLANAAQDVHGEIFDVVDEEDRVTGQLSRHEVHRQKLLHRAVHILVFNSRGELFLQRRSRWKDVHPLRWDSSAAGHVNSGDTYAGTAPREIVEELGVSAEVEEIGKLPPSPATGWEHVRLYRAHHDGPFKLNPAELDGGGFFTLEQIDRWTTARPEDFATGFLECWKHFRALAQ</sequence>
<dbReference type="InterPro" id="IPR029063">
    <property type="entry name" value="SAM-dependent_MTases_sf"/>
</dbReference>
<evidence type="ECO:0000256" key="8">
    <source>
        <dbReference type="PROSITE-ProRule" id="PRU01026"/>
    </source>
</evidence>
<comment type="caution">
    <text evidence="10">The sequence shown here is derived from an EMBL/GenBank/DDBJ whole genome shotgun (WGS) entry which is preliminary data.</text>
</comment>
<dbReference type="InterPro" id="IPR001737">
    <property type="entry name" value="KsgA/Erm"/>
</dbReference>
<dbReference type="GO" id="GO:0003723">
    <property type="term" value="F:RNA binding"/>
    <property type="evidence" value="ECO:0007669"/>
    <property type="project" value="UniProtKB-UniRule"/>
</dbReference>
<organism evidence="10 11">
    <name type="scientific">Chthoniobacter flavus Ellin428</name>
    <dbReference type="NCBI Taxonomy" id="497964"/>
    <lineage>
        <taxon>Bacteria</taxon>
        <taxon>Pseudomonadati</taxon>
        <taxon>Verrucomicrobiota</taxon>
        <taxon>Spartobacteria</taxon>
        <taxon>Chthoniobacterales</taxon>
        <taxon>Chthoniobacteraceae</taxon>
        <taxon>Chthoniobacter</taxon>
    </lineage>
</organism>
<protein>
    <recommendedName>
        <fullName evidence="7">Ribosomal RNA small subunit methyltransferase A</fullName>
        <ecNumber evidence="7">2.1.1.182</ecNumber>
    </recommendedName>
    <alternativeName>
        <fullName evidence="7">16S rRNA (adenine(1518)-N(6)/adenine(1519)-N(6))-dimethyltransferase</fullName>
    </alternativeName>
    <alternativeName>
        <fullName evidence="7">16S rRNA dimethyladenosine transferase</fullName>
    </alternativeName>
    <alternativeName>
        <fullName evidence="7">16S rRNA dimethylase</fullName>
    </alternativeName>
    <alternativeName>
        <fullName evidence="7">S-adenosylmethionine-6-N', N'-adenosyl(rRNA) dimethyltransferase</fullName>
    </alternativeName>
</protein>
<evidence type="ECO:0000256" key="2">
    <source>
        <dbReference type="ARBA" id="ARBA00022552"/>
    </source>
</evidence>
<evidence type="ECO:0000256" key="5">
    <source>
        <dbReference type="ARBA" id="ARBA00022691"/>
    </source>
</evidence>
<comment type="function">
    <text evidence="7">Specifically dimethylates two adjacent adenosines (A1518 and A1519) in the loop of a conserved hairpin near the 3'-end of 16S rRNA in the 30S particle. May play a critical role in biogenesis of 30S subunits.</text>
</comment>
<evidence type="ECO:0000313" key="10">
    <source>
        <dbReference type="EMBL" id="EDY22111.1"/>
    </source>
</evidence>